<evidence type="ECO:0000256" key="3">
    <source>
        <dbReference type="ARBA" id="ARBA00023125"/>
    </source>
</evidence>
<dbReference type="FunFam" id="1.10.10.10:FF:000001">
    <property type="entry name" value="LysR family transcriptional regulator"/>
    <property type="match status" value="1"/>
</dbReference>
<evidence type="ECO:0000256" key="1">
    <source>
        <dbReference type="ARBA" id="ARBA00009437"/>
    </source>
</evidence>
<feature type="domain" description="HTH lysR-type" evidence="5">
    <location>
        <begin position="2"/>
        <end position="59"/>
    </location>
</feature>
<dbReference type="CDD" id="cd08422">
    <property type="entry name" value="PBP2_CrgA_like"/>
    <property type="match status" value="1"/>
</dbReference>
<dbReference type="InterPro" id="IPR036390">
    <property type="entry name" value="WH_DNA-bd_sf"/>
</dbReference>
<dbReference type="InterPro" id="IPR036388">
    <property type="entry name" value="WH-like_DNA-bd_sf"/>
</dbReference>
<dbReference type="RefSeq" id="WP_066922685.1">
    <property type="nucleotide sequence ID" value="NZ_BPQO01000048.1"/>
</dbReference>
<dbReference type="Pfam" id="PF00126">
    <property type="entry name" value="HTH_1"/>
    <property type="match status" value="1"/>
</dbReference>
<protein>
    <submittedName>
        <fullName evidence="6">HTH-type transcriptional regulator DmlR</fullName>
    </submittedName>
</protein>
<dbReference type="PANTHER" id="PTHR30537">
    <property type="entry name" value="HTH-TYPE TRANSCRIPTIONAL REGULATOR"/>
    <property type="match status" value="1"/>
</dbReference>
<keyword evidence="3" id="KW-0238">DNA-binding</keyword>
<reference evidence="6" key="1">
    <citation type="journal article" date="2016" name="Front. Microbiol.">
        <title>Genome Sequence of the Piezophilic, Mesophilic Sulfate-Reducing Bacterium Desulfovibrio indicus J2T.</title>
        <authorList>
            <person name="Cao J."/>
            <person name="Maignien L."/>
            <person name="Shao Z."/>
            <person name="Alain K."/>
            <person name="Jebbar M."/>
        </authorList>
    </citation>
    <scope>NUCLEOTIDE SEQUENCE</scope>
    <source>
        <strain evidence="6">DSM 16372</strain>
    </source>
</reference>
<keyword evidence="4" id="KW-0804">Transcription</keyword>
<dbReference type="SUPFAM" id="SSF53850">
    <property type="entry name" value="Periplasmic binding protein-like II"/>
    <property type="match status" value="1"/>
</dbReference>
<dbReference type="Gene3D" id="1.10.10.10">
    <property type="entry name" value="Winged helix-like DNA-binding domain superfamily/Winged helix DNA-binding domain"/>
    <property type="match status" value="1"/>
</dbReference>
<dbReference type="AlphaFoldDB" id="A0AAV4ZY58"/>
<evidence type="ECO:0000256" key="4">
    <source>
        <dbReference type="ARBA" id="ARBA00023163"/>
    </source>
</evidence>
<proteinExistence type="inferred from homology"/>
<evidence type="ECO:0000256" key="2">
    <source>
        <dbReference type="ARBA" id="ARBA00023015"/>
    </source>
</evidence>
<comment type="caution">
    <text evidence="6">The sequence shown here is derived from an EMBL/GenBank/DDBJ whole genome shotgun (WGS) entry which is preliminary data.</text>
</comment>
<dbReference type="InterPro" id="IPR005119">
    <property type="entry name" value="LysR_subst-bd"/>
</dbReference>
<comment type="similarity">
    <text evidence="1">Belongs to the LysR transcriptional regulatory family.</text>
</comment>
<dbReference type="PROSITE" id="PS50931">
    <property type="entry name" value="HTH_LYSR"/>
    <property type="match status" value="1"/>
</dbReference>
<dbReference type="InterPro" id="IPR058163">
    <property type="entry name" value="LysR-type_TF_proteobact-type"/>
</dbReference>
<dbReference type="InterPro" id="IPR000847">
    <property type="entry name" value="LysR_HTH_N"/>
</dbReference>
<dbReference type="Pfam" id="PF03466">
    <property type="entry name" value="LysR_substrate"/>
    <property type="match status" value="1"/>
</dbReference>
<dbReference type="GO" id="GO:0003677">
    <property type="term" value="F:DNA binding"/>
    <property type="evidence" value="ECO:0007669"/>
    <property type="project" value="UniProtKB-KW"/>
</dbReference>
<keyword evidence="2" id="KW-0805">Transcription regulation</keyword>
<dbReference type="PANTHER" id="PTHR30537:SF5">
    <property type="entry name" value="HTH-TYPE TRANSCRIPTIONAL ACTIVATOR TTDR-RELATED"/>
    <property type="match status" value="1"/>
</dbReference>
<dbReference type="EMBL" id="BPQO01000048">
    <property type="protein sequence ID" value="GJD92553.1"/>
    <property type="molecule type" value="Genomic_DNA"/>
</dbReference>
<evidence type="ECO:0000259" key="5">
    <source>
        <dbReference type="PROSITE" id="PS50931"/>
    </source>
</evidence>
<accession>A0AAV4ZY58</accession>
<name>A0AAV4ZY58_9HYPH</name>
<keyword evidence="7" id="KW-1185">Reference proteome</keyword>
<evidence type="ECO:0000313" key="6">
    <source>
        <dbReference type="EMBL" id="GJD92553.1"/>
    </source>
</evidence>
<gene>
    <name evidence="6" type="primary">dmlR_7</name>
    <name evidence="6" type="ORF">BHAOGJBA_6108</name>
</gene>
<reference evidence="6" key="2">
    <citation type="submission" date="2021-08" db="EMBL/GenBank/DDBJ databases">
        <authorList>
            <person name="Tani A."/>
            <person name="Ola A."/>
            <person name="Ogura Y."/>
            <person name="Katsura K."/>
            <person name="Hayashi T."/>
        </authorList>
    </citation>
    <scope>NUCLEOTIDE SEQUENCE</scope>
    <source>
        <strain evidence="6">DSM 16372</strain>
    </source>
</reference>
<organism evidence="6 7">
    <name type="scientific">Methylobacterium hispanicum</name>
    <dbReference type="NCBI Taxonomy" id="270350"/>
    <lineage>
        <taxon>Bacteria</taxon>
        <taxon>Pseudomonadati</taxon>
        <taxon>Pseudomonadota</taxon>
        <taxon>Alphaproteobacteria</taxon>
        <taxon>Hyphomicrobiales</taxon>
        <taxon>Methylobacteriaceae</taxon>
        <taxon>Methylobacterium</taxon>
    </lineage>
</organism>
<evidence type="ECO:0000313" key="7">
    <source>
        <dbReference type="Proteomes" id="UP001055247"/>
    </source>
</evidence>
<dbReference type="Proteomes" id="UP001055247">
    <property type="component" value="Unassembled WGS sequence"/>
</dbReference>
<sequence>MILLESIRIFMRSADTGSFSAAGRDLRLSPSVISYRIQNLEKHLGCLLLTRTTRRMSLTEAGRIFYDRCLDITAAVERAEKCVEAAGATPRGTLKVTAPLGLGRRVIAPLIPRFRERHQEADVHLRLSDHLLDLVQEAVDVAVRLSQMRDSSFTLRKVAGVERVLCAAPSYLERSPPLDEPADLLRHDCLLLRFPGSEQFRWTLTDRGKTLTLPVSGHIDVDDGETLTNWALAGEGIALKPLFEVASHIASGQLVTVLPKTPPLSATLGILYPSRKMLSARGKTFVDMAYAVMRDHVAAQLALVGKHPT</sequence>
<dbReference type="SUPFAM" id="SSF46785">
    <property type="entry name" value="Winged helix' DNA-binding domain"/>
    <property type="match status" value="1"/>
</dbReference>
<dbReference type="Gene3D" id="3.40.190.290">
    <property type="match status" value="1"/>
</dbReference>
<dbReference type="GO" id="GO:0003700">
    <property type="term" value="F:DNA-binding transcription factor activity"/>
    <property type="evidence" value="ECO:0007669"/>
    <property type="project" value="InterPro"/>
</dbReference>